<comment type="caution">
    <text evidence="2">The sequence shown here is derived from an EMBL/GenBank/DDBJ whole genome shotgun (WGS) entry which is preliminary data.</text>
</comment>
<organism evidence="2">
    <name type="scientific">Ignisphaera aggregans</name>
    <dbReference type="NCBI Taxonomy" id="334771"/>
    <lineage>
        <taxon>Archaea</taxon>
        <taxon>Thermoproteota</taxon>
        <taxon>Thermoprotei</taxon>
        <taxon>Desulfurococcales</taxon>
        <taxon>Desulfurococcaceae</taxon>
        <taxon>Ignisphaera</taxon>
    </lineage>
</organism>
<dbReference type="InterPro" id="IPR002934">
    <property type="entry name" value="Polymerase_NTP_transf_dom"/>
</dbReference>
<sequence length="341" mass="38824">MSLGVVEGYYLMLKDGTIFYVKGVSHPPKSVVAFPKYIPSESGERLHPSGLRYAKVAGVEQQLQYIFSKYPGFVTIDSYYCYRPIPIVRLDDVRHLYNPIEKTAKILKSEECSSPVVCDAKELLKLINEVGGVRGVGVSGSILVDLYTHDSDIDLVVYGESNALRMYRFLAEAINEGKLGLRRYGKEALEKLYKERSLETPMAFKAFAELESRRVLEGLFKSREYFIRLIREPRGDDVYGVYTCMKMGIVEARLWIEDDSESIYTPCRYRVSVEEIIRGSKAEIEEIYTLRGRFNEIAKKGEVVLARGSLERVEYGSGKVKYRLYLGGPGDYMLPLADTKR</sequence>
<dbReference type="GO" id="GO:0016779">
    <property type="term" value="F:nucleotidyltransferase activity"/>
    <property type="evidence" value="ECO:0007669"/>
    <property type="project" value="InterPro"/>
</dbReference>
<protein>
    <recommendedName>
        <fullName evidence="1">Polymerase nucleotidyl transferase domain-containing protein</fullName>
    </recommendedName>
</protein>
<feature type="domain" description="Polymerase nucleotidyl transferase" evidence="1">
    <location>
        <begin position="122"/>
        <end position="177"/>
    </location>
</feature>
<reference evidence="2" key="1">
    <citation type="journal article" date="2020" name="mSystems">
        <title>Genome- and Community-Level Interaction Insights into Carbon Utilization and Element Cycling Functions of Hydrothermarchaeota in Hydrothermal Sediment.</title>
        <authorList>
            <person name="Zhou Z."/>
            <person name="Liu Y."/>
            <person name="Xu W."/>
            <person name="Pan J."/>
            <person name="Luo Z.H."/>
            <person name="Li M."/>
        </authorList>
    </citation>
    <scope>NUCLEOTIDE SEQUENCE [LARGE SCALE GENOMIC DNA]</scope>
    <source>
        <strain evidence="2">SpSt-732</strain>
    </source>
</reference>
<gene>
    <name evidence="2" type="ORF">ENV14_05680</name>
</gene>
<dbReference type="Pfam" id="PF01909">
    <property type="entry name" value="NTP_transf_2"/>
    <property type="match status" value="1"/>
</dbReference>
<name>A0A7C4FCP0_9CREN</name>
<accession>A0A7C4FCP0</accession>
<evidence type="ECO:0000259" key="1">
    <source>
        <dbReference type="Pfam" id="PF01909"/>
    </source>
</evidence>
<dbReference type="EMBL" id="DTFF01000047">
    <property type="protein sequence ID" value="HGI87858.1"/>
    <property type="molecule type" value="Genomic_DNA"/>
</dbReference>
<dbReference type="AlphaFoldDB" id="A0A7C4FCP0"/>
<proteinExistence type="predicted"/>
<dbReference type="SUPFAM" id="SSF81301">
    <property type="entry name" value="Nucleotidyltransferase"/>
    <property type="match status" value="1"/>
</dbReference>
<evidence type="ECO:0000313" key="2">
    <source>
        <dbReference type="EMBL" id="HGI87858.1"/>
    </source>
</evidence>
<dbReference type="InterPro" id="IPR043519">
    <property type="entry name" value="NT_sf"/>
</dbReference>